<dbReference type="Proteomes" id="UP000789759">
    <property type="component" value="Unassembled WGS sequence"/>
</dbReference>
<dbReference type="AlphaFoldDB" id="A0A9N8Z837"/>
<evidence type="ECO:0000313" key="2">
    <source>
        <dbReference type="Proteomes" id="UP000789759"/>
    </source>
</evidence>
<gene>
    <name evidence="1" type="ORF">CPELLU_LOCUS1588</name>
</gene>
<accession>A0A9N8Z837</accession>
<proteinExistence type="predicted"/>
<comment type="caution">
    <text evidence="1">The sequence shown here is derived from an EMBL/GenBank/DDBJ whole genome shotgun (WGS) entry which is preliminary data.</text>
</comment>
<organism evidence="1 2">
    <name type="scientific">Cetraspora pellucida</name>
    <dbReference type="NCBI Taxonomy" id="1433469"/>
    <lineage>
        <taxon>Eukaryota</taxon>
        <taxon>Fungi</taxon>
        <taxon>Fungi incertae sedis</taxon>
        <taxon>Mucoromycota</taxon>
        <taxon>Glomeromycotina</taxon>
        <taxon>Glomeromycetes</taxon>
        <taxon>Diversisporales</taxon>
        <taxon>Gigasporaceae</taxon>
        <taxon>Cetraspora</taxon>
    </lineage>
</organism>
<keyword evidence="2" id="KW-1185">Reference proteome</keyword>
<reference evidence="1" key="1">
    <citation type="submission" date="2021-06" db="EMBL/GenBank/DDBJ databases">
        <authorList>
            <person name="Kallberg Y."/>
            <person name="Tangrot J."/>
            <person name="Rosling A."/>
        </authorList>
    </citation>
    <scope>NUCLEOTIDE SEQUENCE</scope>
    <source>
        <strain evidence="1">FL966</strain>
    </source>
</reference>
<sequence>MLPLLHGNTGHSSVVKLSVETTEKIKSFIRLIGNQHDNHVSNWSFRRIWKNDAELSKTIIRKLSKDVCDECTLFKYVLKECNSVDENLDIQFVKHIIDYCFMKEAYENDIRMAKEWYYSLLLKVHQFELVNEGIDHYWHVLYTEAKASKGANEVTSIVHSFLTSVLGKADEISTFYGLVTFGYFKRSNIASRSKSILEILLTEDLDEFKLLKPNVNAESLNPQELLPKGLSEEKQVDIWNNILPYCPIAFCDKFCSKPSDDLIERVGNRKRACAKETQQKQNIKKKYN</sequence>
<evidence type="ECO:0000313" key="1">
    <source>
        <dbReference type="EMBL" id="CAG8482508.1"/>
    </source>
</evidence>
<protein>
    <submittedName>
        <fullName evidence="1">16116_t:CDS:1</fullName>
    </submittedName>
</protein>
<dbReference type="OrthoDB" id="2384130at2759"/>
<dbReference type="EMBL" id="CAJVQA010000605">
    <property type="protein sequence ID" value="CAG8482508.1"/>
    <property type="molecule type" value="Genomic_DNA"/>
</dbReference>
<name>A0A9N8Z837_9GLOM</name>